<protein>
    <submittedName>
        <fullName evidence="2">Uncharacterized protein</fullName>
    </submittedName>
</protein>
<feature type="transmembrane region" description="Helical" evidence="1">
    <location>
        <begin position="77"/>
        <end position="99"/>
    </location>
</feature>
<organism evidence="2 3">
    <name type="scientific">Panacibacter microcysteis</name>
    <dbReference type="NCBI Taxonomy" id="2793269"/>
    <lineage>
        <taxon>Bacteria</taxon>
        <taxon>Pseudomonadati</taxon>
        <taxon>Bacteroidota</taxon>
        <taxon>Chitinophagia</taxon>
        <taxon>Chitinophagales</taxon>
        <taxon>Chitinophagaceae</taxon>
        <taxon>Panacibacter</taxon>
    </lineage>
</organism>
<keyword evidence="1" id="KW-0812">Transmembrane</keyword>
<gene>
    <name evidence="2" type="ORF">I5907_09910</name>
</gene>
<keyword evidence="3" id="KW-1185">Reference proteome</keyword>
<keyword evidence="1" id="KW-0472">Membrane</keyword>
<dbReference type="AlphaFoldDB" id="A0A931E7F0"/>
<keyword evidence="1" id="KW-1133">Transmembrane helix</keyword>
<reference evidence="2" key="1">
    <citation type="submission" date="2020-11" db="EMBL/GenBank/DDBJ databases">
        <title>Bacterial whole genome sequence for Panacibacter sp. DH6.</title>
        <authorList>
            <person name="Le V."/>
            <person name="Ko S."/>
            <person name="Ahn C.-Y."/>
            <person name="Oh H.-M."/>
        </authorList>
    </citation>
    <scope>NUCLEOTIDE SEQUENCE</scope>
    <source>
        <strain evidence="2">DH6</strain>
    </source>
</reference>
<accession>A0A931E7F0</accession>
<feature type="transmembrane region" description="Helical" evidence="1">
    <location>
        <begin position="14"/>
        <end position="35"/>
    </location>
</feature>
<evidence type="ECO:0000313" key="2">
    <source>
        <dbReference type="EMBL" id="MBG9376549.1"/>
    </source>
</evidence>
<comment type="caution">
    <text evidence="2">The sequence shown here is derived from an EMBL/GenBank/DDBJ whole genome shotgun (WGS) entry which is preliminary data.</text>
</comment>
<evidence type="ECO:0000313" key="3">
    <source>
        <dbReference type="Proteomes" id="UP000628448"/>
    </source>
</evidence>
<sequence length="100" mass="11063">MTGRDKKKNIADHVFNGSITMSGVCVTIIALFRVMKLGILTYADEMLALNTFIFLASAMLSYISLRKEENTLSETIADILFFIGMTGMLIVGIIIVFTAY</sequence>
<proteinExistence type="predicted"/>
<name>A0A931E7F0_9BACT</name>
<dbReference type="EMBL" id="JADWYR010000001">
    <property type="protein sequence ID" value="MBG9376549.1"/>
    <property type="molecule type" value="Genomic_DNA"/>
</dbReference>
<feature type="transmembrane region" description="Helical" evidence="1">
    <location>
        <begin position="47"/>
        <end position="65"/>
    </location>
</feature>
<dbReference type="RefSeq" id="WP_196990556.1">
    <property type="nucleotide sequence ID" value="NZ_JADWYR010000001.1"/>
</dbReference>
<dbReference type="Proteomes" id="UP000628448">
    <property type="component" value="Unassembled WGS sequence"/>
</dbReference>
<evidence type="ECO:0000256" key="1">
    <source>
        <dbReference type="SAM" id="Phobius"/>
    </source>
</evidence>